<dbReference type="InterPro" id="IPR000792">
    <property type="entry name" value="Tscrpt_reg_LuxR_C"/>
</dbReference>
<gene>
    <name evidence="4" type="ORF">ACFPM7_08215</name>
</gene>
<organism evidence="4 5">
    <name type="scientific">Actinokineospora guangxiensis</name>
    <dbReference type="NCBI Taxonomy" id="1490288"/>
    <lineage>
        <taxon>Bacteria</taxon>
        <taxon>Bacillati</taxon>
        <taxon>Actinomycetota</taxon>
        <taxon>Actinomycetes</taxon>
        <taxon>Pseudonocardiales</taxon>
        <taxon>Pseudonocardiaceae</taxon>
        <taxon>Actinokineospora</taxon>
    </lineage>
</organism>
<dbReference type="PROSITE" id="PS50043">
    <property type="entry name" value="HTH_LUXR_2"/>
    <property type="match status" value="1"/>
</dbReference>
<keyword evidence="2 4" id="KW-0067">ATP-binding</keyword>
<dbReference type="InterPro" id="IPR036388">
    <property type="entry name" value="WH-like_DNA-bd_sf"/>
</dbReference>
<dbReference type="SUPFAM" id="SSF46894">
    <property type="entry name" value="C-terminal effector domain of the bipartite response regulators"/>
    <property type="match status" value="1"/>
</dbReference>
<dbReference type="PANTHER" id="PTHR16305">
    <property type="entry name" value="TESTICULAR SOLUBLE ADENYLYL CYCLASE"/>
    <property type="match status" value="1"/>
</dbReference>
<protein>
    <submittedName>
        <fullName evidence="4">ATP-binding protein</fullName>
    </submittedName>
</protein>
<dbReference type="SUPFAM" id="SSF52540">
    <property type="entry name" value="P-loop containing nucleoside triphosphate hydrolases"/>
    <property type="match status" value="1"/>
</dbReference>
<dbReference type="Pfam" id="PF00196">
    <property type="entry name" value="GerE"/>
    <property type="match status" value="1"/>
</dbReference>
<keyword evidence="5" id="KW-1185">Reference proteome</keyword>
<dbReference type="CDD" id="cd06170">
    <property type="entry name" value="LuxR_C_like"/>
    <property type="match status" value="1"/>
</dbReference>
<feature type="domain" description="HTH luxR-type" evidence="3">
    <location>
        <begin position="901"/>
        <end position="964"/>
    </location>
</feature>
<proteinExistence type="predicted"/>
<evidence type="ECO:0000259" key="3">
    <source>
        <dbReference type="PROSITE" id="PS50043"/>
    </source>
</evidence>
<sequence>MIRRAADPRIRTSSPVLVGRDEQFASLRAVTALHPAVVLIEGEAGVGKSRLIAELLACDLGPALPLVGTCAQVGEPFPYGAVLEALRGARTRLAARPALSPVTGAVAPLLPEIGEHLPPPPVPIGDPRAERHRLFRAVRELLGAVGPVLLVVEDLQWADDGTRQLLRFLMSDPPSSLTTVVTYRREDVPGGLPLGTAYRPPTGVVSVLLEVMPLKVEDVRGLAEAILDEESVSAEFAARLHDRTAGIPFVIEETLRALRVSAGGSPITAHADGASARRLLDSVEVPVLLRDAMAERLGALPTAATRLVQAAAVLGSPAPAELLGEVSGVPEPRLRAALTHALAGHVLYEVDGGRYGFRHALARQAVYDTLGGPDRIHLHNRAIDALDQVDPRPLVQLAEHSERAGRVAAWLHYGEAAADRASEVGDAATATSMLQRLLREPSLPAEHVDRLAIKLGQVAHTGLDQRDPVELLERLLSDHRLSTSARGEVRLYRGLLLLRGAGGIVEARSEVERAIADLGERPDLAAKGTSVMAMPYVGMSTLAELEPWLARAEEYRASCADGELRLSLLANELGSKLLLGDPHVLSRMSELPEYVETVGEQRQLARSWCNLSDGATVVGHLRLANELLRSGLRLAADCGATFVVSTARATQARVDWFTGQWTGLAERTSRLLDEYRDLFPVASELALVLGSLAVARGEWAEATSWFTETGAFAPEEAISQIAIAGCAGLAWSQLSQEDPERACADADRGVEILRAKGVWAWSGEIAGIAVAAYLAAGRADDARKLVADMADGLAGRDAPLAHAALALALGRIAEHDGELDVALRHYRDAGARYRSMPAPYAAANVAEREALCLLPDDPEGATALLSEQVDTFDRLGATRDAARCRHHLRGVGGAKPSRRGRRGYGNELSPRELEVARLLAGGHTNREIAEVLFLSPRTVEQHAARVLRKLGVGSRTQLHAEDLV</sequence>
<keyword evidence="1" id="KW-0547">Nucleotide-binding</keyword>
<dbReference type="PRINTS" id="PR00038">
    <property type="entry name" value="HTHLUXR"/>
</dbReference>
<dbReference type="Proteomes" id="UP001596157">
    <property type="component" value="Unassembled WGS sequence"/>
</dbReference>
<dbReference type="Pfam" id="PF13191">
    <property type="entry name" value="AAA_16"/>
    <property type="match status" value="1"/>
</dbReference>
<evidence type="ECO:0000256" key="2">
    <source>
        <dbReference type="ARBA" id="ARBA00022840"/>
    </source>
</evidence>
<dbReference type="PANTHER" id="PTHR16305:SF35">
    <property type="entry name" value="TRANSCRIPTIONAL ACTIVATOR DOMAIN"/>
    <property type="match status" value="1"/>
</dbReference>
<evidence type="ECO:0000313" key="4">
    <source>
        <dbReference type="EMBL" id="MFC5287033.1"/>
    </source>
</evidence>
<dbReference type="EMBL" id="JBHSKF010000003">
    <property type="protein sequence ID" value="MFC5287033.1"/>
    <property type="molecule type" value="Genomic_DNA"/>
</dbReference>
<comment type="caution">
    <text evidence="4">The sequence shown here is derived from an EMBL/GenBank/DDBJ whole genome shotgun (WGS) entry which is preliminary data.</text>
</comment>
<dbReference type="GO" id="GO:0005524">
    <property type="term" value="F:ATP binding"/>
    <property type="evidence" value="ECO:0007669"/>
    <property type="project" value="UniProtKB-KW"/>
</dbReference>
<name>A0ABW0EI00_9PSEU</name>
<dbReference type="InterPro" id="IPR041664">
    <property type="entry name" value="AAA_16"/>
</dbReference>
<dbReference type="PROSITE" id="PS00622">
    <property type="entry name" value="HTH_LUXR_1"/>
    <property type="match status" value="1"/>
</dbReference>
<dbReference type="RefSeq" id="WP_378245572.1">
    <property type="nucleotide sequence ID" value="NZ_JBHSKF010000003.1"/>
</dbReference>
<dbReference type="InterPro" id="IPR027417">
    <property type="entry name" value="P-loop_NTPase"/>
</dbReference>
<dbReference type="SMART" id="SM00421">
    <property type="entry name" value="HTH_LUXR"/>
    <property type="match status" value="1"/>
</dbReference>
<evidence type="ECO:0000256" key="1">
    <source>
        <dbReference type="ARBA" id="ARBA00022741"/>
    </source>
</evidence>
<dbReference type="InterPro" id="IPR016032">
    <property type="entry name" value="Sig_transdc_resp-reg_C-effctor"/>
</dbReference>
<accession>A0ABW0EI00</accession>
<reference evidence="5" key="1">
    <citation type="journal article" date="2019" name="Int. J. Syst. Evol. Microbiol.">
        <title>The Global Catalogue of Microorganisms (GCM) 10K type strain sequencing project: providing services to taxonomists for standard genome sequencing and annotation.</title>
        <authorList>
            <consortium name="The Broad Institute Genomics Platform"/>
            <consortium name="The Broad Institute Genome Sequencing Center for Infectious Disease"/>
            <person name="Wu L."/>
            <person name="Ma J."/>
        </authorList>
    </citation>
    <scope>NUCLEOTIDE SEQUENCE [LARGE SCALE GENOMIC DNA]</scope>
    <source>
        <strain evidence="5">CCUG 59778</strain>
    </source>
</reference>
<evidence type="ECO:0000313" key="5">
    <source>
        <dbReference type="Proteomes" id="UP001596157"/>
    </source>
</evidence>
<dbReference type="Gene3D" id="1.10.10.10">
    <property type="entry name" value="Winged helix-like DNA-binding domain superfamily/Winged helix DNA-binding domain"/>
    <property type="match status" value="1"/>
</dbReference>